<keyword evidence="4" id="KW-1185">Reference proteome</keyword>
<evidence type="ECO:0000313" key="4">
    <source>
        <dbReference type="Proteomes" id="UP001054945"/>
    </source>
</evidence>
<dbReference type="Proteomes" id="UP001054945">
    <property type="component" value="Unassembled WGS sequence"/>
</dbReference>
<dbReference type="EMBL" id="BPLR01010059">
    <property type="protein sequence ID" value="GIY36513.1"/>
    <property type="molecule type" value="Genomic_DNA"/>
</dbReference>
<comment type="caution">
    <text evidence="3">The sequence shown here is derived from an EMBL/GenBank/DDBJ whole genome shotgun (WGS) entry which is preliminary data.</text>
</comment>
<keyword evidence="2" id="KW-0812">Transmembrane</keyword>
<evidence type="ECO:0000256" key="2">
    <source>
        <dbReference type="SAM" id="Phobius"/>
    </source>
</evidence>
<organism evidence="3 4">
    <name type="scientific">Caerostris extrusa</name>
    <name type="common">Bark spider</name>
    <name type="synonym">Caerostris bankana</name>
    <dbReference type="NCBI Taxonomy" id="172846"/>
    <lineage>
        <taxon>Eukaryota</taxon>
        <taxon>Metazoa</taxon>
        <taxon>Ecdysozoa</taxon>
        <taxon>Arthropoda</taxon>
        <taxon>Chelicerata</taxon>
        <taxon>Arachnida</taxon>
        <taxon>Araneae</taxon>
        <taxon>Araneomorphae</taxon>
        <taxon>Entelegynae</taxon>
        <taxon>Araneoidea</taxon>
        <taxon>Araneidae</taxon>
        <taxon>Caerostris</taxon>
    </lineage>
</organism>
<sequence length="79" mass="9142">MLCGSIETQGEFSVTVRAKKSGAVMDMHLKNYTQMRGRRGLAQEDQNAKRKGNKKRESSQLFVPTFQLLYFLFVFVFFV</sequence>
<evidence type="ECO:0000256" key="1">
    <source>
        <dbReference type="SAM" id="MobiDB-lite"/>
    </source>
</evidence>
<feature type="region of interest" description="Disordered" evidence="1">
    <location>
        <begin position="38"/>
        <end position="57"/>
    </location>
</feature>
<evidence type="ECO:0000313" key="3">
    <source>
        <dbReference type="EMBL" id="GIY36513.1"/>
    </source>
</evidence>
<proteinExistence type="predicted"/>
<reference evidence="3 4" key="1">
    <citation type="submission" date="2021-06" db="EMBL/GenBank/DDBJ databases">
        <title>Caerostris extrusa draft genome.</title>
        <authorList>
            <person name="Kono N."/>
            <person name="Arakawa K."/>
        </authorList>
    </citation>
    <scope>NUCLEOTIDE SEQUENCE [LARGE SCALE GENOMIC DNA]</scope>
</reference>
<keyword evidence="2" id="KW-0472">Membrane</keyword>
<dbReference type="AlphaFoldDB" id="A0AAV4SY34"/>
<gene>
    <name evidence="3" type="ORF">CEXT_675551</name>
</gene>
<name>A0AAV4SY34_CAEEX</name>
<keyword evidence="2" id="KW-1133">Transmembrane helix</keyword>
<accession>A0AAV4SY34</accession>
<protein>
    <submittedName>
        <fullName evidence="3">Uncharacterized protein</fullName>
    </submittedName>
</protein>
<feature type="transmembrane region" description="Helical" evidence="2">
    <location>
        <begin position="59"/>
        <end position="78"/>
    </location>
</feature>